<evidence type="ECO:0000256" key="5">
    <source>
        <dbReference type="ARBA" id="ARBA00022989"/>
    </source>
</evidence>
<keyword evidence="3" id="KW-1003">Cell membrane</keyword>
<evidence type="ECO:0000256" key="3">
    <source>
        <dbReference type="ARBA" id="ARBA00022475"/>
    </source>
</evidence>
<gene>
    <name evidence="10" type="primary">eccE</name>
    <name evidence="10" type="ORF">ACI2L5_46695</name>
</gene>
<evidence type="ECO:0000256" key="8">
    <source>
        <dbReference type="SAM" id="Phobius"/>
    </source>
</evidence>
<organism evidence="10 11">
    <name type="scientific">Streptomyces milbemycinicus</name>
    <dbReference type="NCBI Taxonomy" id="476552"/>
    <lineage>
        <taxon>Bacteria</taxon>
        <taxon>Bacillati</taxon>
        <taxon>Actinomycetota</taxon>
        <taxon>Actinomycetes</taxon>
        <taxon>Kitasatosporales</taxon>
        <taxon>Streptomycetaceae</taxon>
        <taxon>Streptomyces</taxon>
    </lineage>
</organism>
<feature type="region of interest" description="Disordered" evidence="7">
    <location>
        <begin position="1"/>
        <end position="55"/>
    </location>
</feature>
<keyword evidence="4 8" id="KW-0812">Transmembrane</keyword>
<feature type="transmembrane region" description="Helical" evidence="8">
    <location>
        <begin position="63"/>
        <end position="80"/>
    </location>
</feature>
<comment type="caution">
    <text evidence="10">The sequence shown here is derived from an EMBL/GenBank/DDBJ whole genome shotgun (WGS) entry which is preliminary data.</text>
</comment>
<comment type="similarity">
    <text evidence="2">Belongs to the EccE family.</text>
</comment>
<evidence type="ECO:0000256" key="4">
    <source>
        <dbReference type="ARBA" id="ARBA00022692"/>
    </source>
</evidence>
<feature type="domain" description="Type VII secretion system protein EccE" evidence="9">
    <location>
        <begin position="245"/>
        <end position="353"/>
    </location>
</feature>
<dbReference type="RefSeq" id="WP_358646103.1">
    <property type="nucleotide sequence ID" value="NZ_JBFACG010000045.1"/>
</dbReference>
<dbReference type="Pfam" id="PF11203">
    <property type="entry name" value="EccE"/>
    <property type="match status" value="1"/>
</dbReference>
<proteinExistence type="inferred from homology"/>
<dbReference type="EMBL" id="JBJDQH010000025">
    <property type="protein sequence ID" value="MFK4272321.1"/>
    <property type="molecule type" value="Genomic_DNA"/>
</dbReference>
<dbReference type="InterPro" id="IPR050051">
    <property type="entry name" value="EccE_dom"/>
</dbReference>
<keyword evidence="11" id="KW-1185">Reference proteome</keyword>
<feature type="transmembrane region" description="Helical" evidence="8">
    <location>
        <begin position="86"/>
        <end position="103"/>
    </location>
</feature>
<dbReference type="Proteomes" id="UP001620295">
    <property type="component" value="Unassembled WGS sequence"/>
</dbReference>
<keyword evidence="6 8" id="KW-0472">Membrane</keyword>
<name>A0ABW8M7C6_9ACTN</name>
<accession>A0ABW8M7C6</accession>
<evidence type="ECO:0000256" key="6">
    <source>
        <dbReference type="ARBA" id="ARBA00023136"/>
    </source>
</evidence>
<keyword evidence="5 8" id="KW-1133">Transmembrane helix</keyword>
<evidence type="ECO:0000256" key="7">
    <source>
        <dbReference type="SAM" id="MobiDB-lite"/>
    </source>
</evidence>
<evidence type="ECO:0000259" key="9">
    <source>
        <dbReference type="Pfam" id="PF11203"/>
    </source>
</evidence>
<dbReference type="NCBIfam" id="TIGR03923">
    <property type="entry name" value="T7SS_EccE"/>
    <property type="match status" value="1"/>
</dbReference>
<evidence type="ECO:0000313" key="11">
    <source>
        <dbReference type="Proteomes" id="UP001620295"/>
    </source>
</evidence>
<evidence type="ECO:0000256" key="2">
    <source>
        <dbReference type="ARBA" id="ARBA00007759"/>
    </source>
</evidence>
<evidence type="ECO:0000256" key="1">
    <source>
        <dbReference type="ARBA" id="ARBA00004236"/>
    </source>
</evidence>
<feature type="compositionally biased region" description="Low complexity" evidence="7">
    <location>
        <begin position="1"/>
        <end position="11"/>
    </location>
</feature>
<sequence length="454" mass="47841">MAAATRARTAGSGSGRRGSGESRSRTSSGPSPAPAPASAAPPAGGTVTPRPASRSGSFGPVRLQQLVLIEVAAAIVLVAWVVDELLLVPAAAVGLVLVLLAVVRRRQQPISEWLSTAGSLRRRKRMAAKPLDAGTDPGFAIAVECEPALRTLTFIDRDRRAVGMVGDGTFLTAVIQVEAVDAPLRPQRAQQPLPLALLRDAMEVDGILLESVQVVQHTLPAPAYHLPAQSLALRNYAPLQAQTGAPAVRMTWVALKFDPELCPEAVAARGGGMGGAQRCLLRAADQLASRLQGAGFGVTVLTEESLTAAVATAASANQRATAQAGRRDTLNRRTLESARAWRCDDRWHTAYWIGRWPQLDAASAPLPQLAALLTSLPALSTTLSLTLRRGGKLGGRHAPTISGHVRITGRSADELVGIRKELERTARGVRIGLVRLDREQVPGVLATLPLGGTR</sequence>
<evidence type="ECO:0000313" key="10">
    <source>
        <dbReference type="EMBL" id="MFK4272321.1"/>
    </source>
</evidence>
<dbReference type="InterPro" id="IPR021368">
    <property type="entry name" value="T7SS_EccE"/>
</dbReference>
<protein>
    <submittedName>
        <fullName evidence="10">Type VII secretion protein EccE</fullName>
    </submittedName>
</protein>
<comment type="subcellular location">
    <subcellularLocation>
        <location evidence="1">Cell membrane</location>
    </subcellularLocation>
</comment>
<reference evidence="10 11" key="1">
    <citation type="submission" date="2024-11" db="EMBL/GenBank/DDBJ databases">
        <title>The Natural Products Discovery Center: Release of the First 8490 Sequenced Strains for Exploring Actinobacteria Biosynthetic Diversity.</title>
        <authorList>
            <person name="Kalkreuter E."/>
            <person name="Kautsar S.A."/>
            <person name="Yang D."/>
            <person name="Bader C.D."/>
            <person name="Teijaro C.N."/>
            <person name="Fluegel L."/>
            <person name="Davis C.M."/>
            <person name="Simpson J.R."/>
            <person name="Lauterbach L."/>
            <person name="Steele A.D."/>
            <person name="Gui C."/>
            <person name="Meng S."/>
            <person name="Li G."/>
            <person name="Viehrig K."/>
            <person name="Ye F."/>
            <person name="Su P."/>
            <person name="Kiefer A.F."/>
            <person name="Nichols A."/>
            <person name="Cepeda A.J."/>
            <person name="Yan W."/>
            <person name="Fan B."/>
            <person name="Jiang Y."/>
            <person name="Adhikari A."/>
            <person name="Zheng C.-J."/>
            <person name="Schuster L."/>
            <person name="Cowan T.M."/>
            <person name="Smanski M.J."/>
            <person name="Chevrette M.G."/>
            <person name="De Carvalho L.P.S."/>
            <person name="Shen B."/>
        </authorList>
    </citation>
    <scope>NUCLEOTIDE SEQUENCE [LARGE SCALE GENOMIC DNA]</scope>
    <source>
        <strain evidence="10 11">NPDC020863</strain>
    </source>
</reference>
<feature type="compositionally biased region" description="Low complexity" evidence="7">
    <location>
        <begin position="25"/>
        <end position="52"/>
    </location>
</feature>